<keyword evidence="7 8" id="KW-0320">Glycogen biosynthesis</keyword>
<dbReference type="InterPro" id="IPR001296">
    <property type="entry name" value="Glyco_trans_1"/>
</dbReference>
<dbReference type="InterPro" id="IPR013534">
    <property type="entry name" value="Starch_synth_cat_dom"/>
</dbReference>
<evidence type="ECO:0000256" key="5">
    <source>
        <dbReference type="ARBA" id="ARBA00022676"/>
    </source>
</evidence>
<comment type="catalytic activity">
    <reaction evidence="1 8">
        <text>[(1-&gt;4)-alpha-D-glucosyl](n) + ADP-alpha-D-glucose = [(1-&gt;4)-alpha-D-glucosyl](n+1) + ADP + H(+)</text>
        <dbReference type="Rhea" id="RHEA:18189"/>
        <dbReference type="Rhea" id="RHEA-COMP:9584"/>
        <dbReference type="Rhea" id="RHEA-COMP:9587"/>
        <dbReference type="ChEBI" id="CHEBI:15378"/>
        <dbReference type="ChEBI" id="CHEBI:15444"/>
        <dbReference type="ChEBI" id="CHEBI:57498"/>
        <dbReference type="ChEBI" id="CHEBI:456216"/>
        <dbReference type="EC" id="2.4.1.21"/>
    </reaction>
</comment>
<name>A0A4R3I3I1_PAULE</name>
<sequence>MNARVLLVASEAVPLVKTGGLADVITSLAATLREHGSEATILLPAYPGVAEGAGPLHEVGRLPDLPGGSGVLLQGCIPDSSVPVVLLKTAGFDRRSANPYVDVDGSEYTDNALCFAALAQAAAEICAGNTQLARPHVVHANDWHAALIPTYLKLKGIRDVGTVLTIHNLAFQGNYPLDVAPALGIPPEMLGPDGLEFWGQLSFLKAGILHADRITTVSHSYAREILTPRFGHGMEGILNARKQDLLAIANGVDTETWNPATDELIARRFTPDDLRGKSACKRELQQMFGLPVDPFAPILAMGSRITHQKMADVALAALPHILNRHPRAQLVVLGRGDRAYEQGLFELAGQFPSRIGLFIGYDEHRAHALHAGADMLLHGTRFEPFGLTPLYSMRYGTIPIASRVGGMIDSIPDAGLKGAVPNGACGVLFDGEEAADMAGAVSRAFELHAAPRSWHTMQCNAMSVDFSWDGPAEQYINAYAAVAAPSAKSLFVAARKPATPPTAAAVSPATVPVRELQPALQFMTV</sequence>
<keyword evidence="5 8" id="KW-0328">Glycosyltransferase</keyword>
<dbReference type="Gene3D" id="3.40.50.2000">
    <property type="entry name" value="Glycogen Phosphorylase B"/>
    <property type="match status" value="2"/>
</dbReference>
<dbReference type="RefSeq" id="WP_132256676.1">
    <property type="nucleotide sequence ID" value="NZ_SLZQ01000001.1"/>
</dbReference>
<evidence type="ECO:0000256" key="7">
    <source>
        <dbReference type="ARBA" id="ARBA00023056"/>
    </source>
</evidence>
<evidence type="ECO:0000259" key="10">
    <source>
        <dbReference type="Pfam" id="PF08323"/>
    </source>
</evidence>
<comment type="similarity">
    <text evidence="4 8">Belongs to the glycosyltransferase 1 family. Bacterial/plant glycogen synthase subfamily.</text>
</comment>
<accession>A0A4R3I3I1</accession>
<dbReference type="UniPathway" id="UPA00164"/>
<dbReference type="PANTHER" id="PTHR45825">
    <property type="entry name" value="GRANULE-BOUND STARCH SYNTHASE 1, CHLOROPLASTIC/AMYLOPLASTIC"/>
    <property type="match status" value="1"/>
</dbReference>
<feature type="domain" description="Glycosyl transferase family 1" evidence="9">
    <location>
        <begin position="297"/>
        <end position="448"/>
    </location>
</feature>
<dbReference type="CDD" id="cd03791">
    <property type="entry name" value="GT5_Glycogen_synthase_DULL1-like"/>
    <property type="match status" value="1"/>
</dbReference>
<evidence type="ECO:0000313" key="11">
    <source>
        <dbReference type="EMBL" id="TCS39381.1"/>
    </source>
</evidence>
<dbReference type="AlphaFoldDB" id="A0A4R3I3I1"/>
<evidence type="ECO:0000256" key="3">
    <source>
        <dbReference type="ARBA" id="ARBA00004964"/>
    </source>
</evidence>
<dbReference type="Pfam" id="PF00534">
    <property type="entry name" value="Glycos_transf_1"/>
    <property type="match status" value="1"/>
</dbReference>
<dbReference type="SUPFAM" id="SSF53756">
    <property type="entry name" value="UDP-Glycosyltransferase/glycogen phosphorylase"/>
    <property type="match status" value="1"/>
</dbReference>
<evidence type="ECO:0000259" key="9">
    <source>
        <dbReference type="Pfam" id="PF00534"/>
    </source>
</evidence>
<feature type="domain" description="Starch synthase catalytic" evidence="10">
    <location>
        <begin position="4"/>
        <end position="239"/>
    </location>
</feature>
<gene>
    <name evidence="8" type="primary">glgA</name>
    <name evidence="11" type="ORF">EDC30_101337</name>
</gene>
<dbReference type="Proteomes" id="UP000295382">
    <property type="component" value="Unassembled WGS sequence"/>
</dbReference>
<comment type="caution">
    <text evidence="11">The sequence shown here is derived from an EMBL/GenBank/DDBJ whole genome shotgun (WGS) entry which is preliminary data.</text>
</comment>
<dbReference type="GO" id="GO:0004373">
    <property type="term" value="F:alpha-1,4-glucan glucosyltransferase (UDP-glucose donor) activity"/>
    <property type="evidence" value="ECO:0007669"/>
    <property type="project" value="InterPro"/>
</dbReference>
<evidence type="ECO:0000256" key="4">
    <source>
        <dbReference type="ARBA" id="ARBA00010281"/>
    </source>
</evidence>
<feature type="binding site" evidence="8">
    <location>
        <position position="17"/>
    </location>
    <ligand>
        <name>ADP-alpha-D-glucose</name>
        <dbReference type="ChEBI" id="CHEBI:57498"/>
    </ligand>
</feature>
<dbReference type="NCBIfam" id="TIGR02095">
    <property type="entry name" value="glgA"/>
    <property type="match status" value="1"/>
</dbReference>
<dbReference type="EC" id="2.4.1.21" evidence="8"/>
<keyword evidence="6 8" id="KW-0808">Transferase</keyword>
<dbReference type="GO" id="GO:0005978">
    <property type="term" value="P:glycogen biosynthetic process"/>
    <property type="evidence" value="ECO:0007669"/>
    <property type="project" value="UniProtKB-UniRule"/>
</dbReference>
<dbReference type="NCBIfam" id="NF001899">
    <property type="entry name" value="PRK00654.1-2"/>
    <property type="match status" value="1"/>
</dbReference>
<evidence type="ECO:0000256" key="8">
    <source>
        <dbReference type="HAMAP-Rule" id="MF_00484"/>
    </source>
</evidence>
<dbReference type="HAMAP" id="MF_00484">
    <property type="entry name" value="Glycogen_synth"/>
    <property type="match status" value="1"/>
</dbReference>
<keyword evidence="12" id="KW-1185">Reference proteome</keyword>
<evidence type="ECO:0000256" key="2">
    <source>
        <dbReference type="ARBA" id="ARBA00002764"/>
    </source>
</evidence>
<comment type="pathway">
    <text evidence="3 8">Glycan biosynthesis; glycogen biosynthesis.</text>
</comment>
<comment type="function">
    <text evidence="2 8">Synthesizes alpha-1,4-glucan chains using ADP-glucose.</text>
</comment>
<evidence type="ECO:0000313" key="12">
    <source>
        <dbReference type="Proteomes" id="UP000295382"/>
    </source>
</evidence>
<protein>
    <recommendedName>
        <fullName evidence="8">Glycogen synthase</fullName>
        <ecNumber evidence="8">2.4.1.21</ecNumber>
    </recommendedName>
    <alternativeName>
        <fullName evidence="8">Starch [bacterial glycogen] synthase</fullName>
    </alternativeName>
</protein>
<dbReference type="InterPro" id="IPR011835">
    <property type="entry name" value="GS/SS"/>
</dbReference>
<reference evidence="11 12" key="1">
    <citation type="submission" date="2019-03" db="EMBL/GenBank/DDBJ databases">
        <title>Genomic Encyclopedia of Type Strains, Phase IV (KMG-IV): sequencing the most valuable type-strain genomes for metagenomic binning, comparative biology and taxonomic classification.</title>
        <authorList>
            <person name="Goeker M."/>
        </authorList>
    </citation>
    <scope>NUCLEOTIDE SEQUENCE [LARGE SCALE GENOMIC DNA]</scope>
    <source>
        <strain evidence="11 12">DSM 7445</strain>
    </source>
</reference>
<proteinExistence type="inferred from homology"/>
<dbReference type="GO" id="GO:0009011">
    <property type="term" value="F:alpha-1,4-glucan glucosyltransferase (ADP-glucose donor) activity"/>
    <property type="evidence" value="ECO:0007669"/>
    <property type="project" value="UniProtKB-UniRule"/>
</dbReference>
<organism evidence="11 12">
    <name type="scientific">Paucimonas lemoignei</name>
    <name type="common">Pseudomonas lemoignei</name>
    <dbReference type="NCBI Taxonomy" id="29443"/>
    <lineage>
        <taxon>Bacteria</taxon>
        <taxon>Pseudomonadati</taxon>
        <taxon>Pseudomonadota</taxon>
        <taxon>Betaproteobacteria</taxon>
        <taxon>Burkholderiales</taxon>
        <taxon>Burkholderiaceae</taxon>
        <taxon>Paucimonas</taxon>
    </lineage>
</organism>
<evidence type="ECO:0000256" key="1">
    <source>
        <dbReference type="ARBA" id="ARBA00001478"/>
    </source>
</evidence>
<dbReference type="OrthoDB" id="9808590at2"/>
<evidence type="ECO:0000256" key="6">
    <source>
        <dbReference type="ARBA" id="ARBA00022679"/>
    </source>
</evidence>
<dbReference type="PANTHER" id="PTHR45825:SF11">
    <property type="entry name" value="ALPHA AMYLASE DOMAIN-CONTAINING PROTEIN"/>
    <property type="match status" value="1"/>
</dbReference>
<dbReference type="EMBL" id="SLZQ01000001">
    <property type="protein sequence ID" value="TCS39381.1"/>
    <property type="molecule type" value="Genomic_DNA"/>
</dbReference>
<dbReference type="Pfam" id="PF08323">
    <property type="entry name" value="Glyco_transf_5"/>
    <property type="match status" value="1"/>
</dbReference>